<accession>B9Z7K6</accession>
<dbReference type="RefSeq" id="WP_008955361.1">
    <property type="nucleotide sequence ID" value="NZ_ACIS01000010.1"/>
</dbReference>
<reference evidence="2 3" key="1">
    <citation type="submission" date="2009-02" db="EMBL/GenBank/DDBJ databases">
        <title>Sequencing of the draft genome and assembly of Lutiella nitroferrum 2002.</title>
        <authorList>
            <consortium name="US DOE Joint Genome Institute (JGI-PGF)"/>
            <person name="Lucas S."/>
            <person name="Copeland A."/>
            <person name="Lapidus A."/>
            <person name="Glavina del Rio T."/>
            <person name="Tice H."/>
            <person name="Bruce D."/>
            <person name="Goodwin L."/>
            <person name="Pitluck S."/>
            <person name="Larimer F."/>
            <person name="Land M.L."/>
            <person name="Hauser L."/>
            <person name="Coates J.D."/>
        </authorList>
    </citation>
    <scope>NUCLEOTIDE SEQUENCE [LARGE SCALE GENOMIC DNA]</scope>
    <source>
        <strain evidence="2 3">2002</strain>
    </source>
</reference>
<dbReference type="eggNOG" id="ENOG5033FC5">
    <property type="taxonomic scope" value="Bacteria"/>
</dbReference>
<feature type="transmembrane region" description="Helical" evidence="1">
    <location>
        <begin position="12"/>
        <end position="32"/>
    </location>
</feature>
<keyword evidence="3" id="KW-1185">Reference proteome</keyword>
<evidence type="ECO:0000256" key="1">
    <source>
        <dbReference type="SAM" id="Phobius"/>
    </source>
</evidence>
<comment type="caution">
    <text evidence="2">The sequence shown here is derived from an EMBL/GenBank/DDBJ whole genome shotgun (WGS) entry which is preliminary data.</text>
</comment>
<dbReference type="AlphaFoldDB" id="B9Z7K6"/>
<keyword evidence="1" id="KW-0472">Membrane</keyword>
<evidence type="ECO:0000313" key="2">
    <source>
        <dbReference type="EMBL" id="EEG07142.1"/>
    </source>
</evidence>
<proteinExistence type="predicted"/>
<keyword evidence="1" id="KW-1133">Transmembrane helix</keyword>
<protein>
    <submittedName>
        <fullName evidence="2">Uncharacterized protein</fullName>
    </submittedName>
</protein>
<keyword evidence="1" id="KW-0812">Transmembrane</keyword>
<organism evidence="2 3">
    <name type="scientific">Pseudogulbenkiania ferrooxidans 2002</name>
    <dbReference type="NCBI Taxonomy" id="279714"/>
    <lineage>
        <taxon>Bacteria</taxon>
        <taxon>Pseudomonadati</taxon>
        <taxon>Pseudomonadota</taxon>
        <taxon>Betaproteobacteria</taxon>
        <taxon>Neisseriales</taxon>
        <taxon>Chromobacteriaceae</taxon>
        <taxon>Pseudogulbenkiania</taxon>
    </lineage>
</organism>
<gene>
    <name evidence="2" type="ORF">FuraDRAFT_3342</name>
</gene>
<dbReference type="Proteomes" id="UP000003165">
    <property type="component" value="Unassembled WGS sequence"/>
</dbReference>
<evidence type="ECO:0000313" key="3">
    <source>
        <dbReference type="Proteomes" id="UP000003165"/>
    </source>
</evidence>
<name>B9Z7K6_9NEIS</name>
<sequence>MSELLSPLEWVFVVIMALVPLAGLAFHLWVMLAGRGKPDADPESK</sequence>
<dbReference type="EMBL" id="ACIS01000010">
    <property type="protein sequence ID" value="EEG07142.1"/>
    <property type="molecule type" value="Genomic_DNA"/>
</dbReference>